<dbReference type="EMBL" id="CP103423">
    <property type="protein sequence ID" value="UWD33883.1"/>
    <property type="molecule type" value="Genomic_DNA"/>
</dbReference>
<gene>
    <name evidence="1" type="ORF">NX772_02110</name>
</gene>
<evidence type="ECO:0008006" key="3">
    <source>
        <dbReference type="Google" id="ProtNLM"/>
    </source>
</evidence>
<proteinExistence type="predicted"/>
<sequence length="350" mass="42121">MKKRVDNYKNFDEFKKLADLEFFPLFNEKVKEAFNNSEKIKEINNKKNITFIFLGVLIFFSLISIILLFTNNFIGFIAILLISLIISFIFFFFWRIYQKEKEKLLNSILKNIPIKELYTEAFKKLEPSIKYFGFISEQEEQFREVFITKKEVELYRNNVNYNATIFDISEPQFLLIRDKFPVSFVNVIYLLREYNRKGEYVDRFFHKGILKISTKKLEEKSFVFSLLKGGNIFSKKSKVKLENENFNKIFKPITNDELKIRQMYTPLSMELSLKRIKDMRGVKATNLWITSDSNNIYYEYSIDFNFMILDYKKSKLDSEKIISELYQDFLIDIYTLYYLISIMYITNYLD</sequence>
<protein>
    <recommendedName>
        <fullName evidence="3">DUF3137 domain-containing protein</fullName>
    </recommendedName>
</protein>
<organism evidence="1 2">
    <name type="scientific">Mesomycoplasma molare</name>
    <dbReference type="NCBI Taxonomy" id="171288"/>
    <lineage>
        <taxon>Bacteria</taxon>
        <taxon>Bacillati</taxon>
        <taxon>Mycoplasmatota</taxon>
        <taxon>Mycoplasmoidales</taxon>
        <taxon>Metamycoplasmataceae</taxon>
        <taxon>Mesomycoplasma</taxon>
    </lineage>
</organism>
<evidence type="ECO:0000313" key="1">
    <source>
        <dbReference type="EMBL" id="UWD33883.1"/>
    </source>
</evidence>
<keyword evidence="2" id="KW-1185">Reference proteome</keyword>
<evidence type="ECO:0000313" key="2">
    <source>
        <dbReference type="Proteomes" id="UP001058364"/>
    </source>
</evidence>
<dbReference type="Proteomes" id="UP001058364">
    <property type="component" value="Chromosome"/>
</dbReference>
<accession>A0ABY5TT89</accession>
<reference evidence="1" key="1">
    <citation type="submission" date="2022-08" db="EMBL/GenBank/DDBJ databases">
        <title>Complete genome sequence of Mycoplasma molare type strain H 542.</title>
        <authorList>
            <person name="Spergser J."/>
        </authorList>
    </citation>
    <scope>NUCLEOTIDE SEQUENCE</scope>
    <source>
        <strain evidence="1">H 542</strain>
    </source>
</reference>
<dbReference type="RefSeq" id="WP_027123551.1">
    <property type="nucleotide sequence ID" value="NZ_CP103423.1"/>
</dbReference>
<name>A0ABY5TT89_9BACT</name>